<accession>A0ABX8NAX0</accession>
<dbReference type="EMBL" id="CP077076">
    <property type="protein sequence ID" value="QXH53465.1"/>
    <property type="molecule type" value="Genomic_DNA"/>
</dbReference>
<evidence type="ECO:0000313" key="2">
    <source>
        <dbReference type="Proteomes" id="UP001046350"/>
    </source>
</evidence>
<protein>
    <submittedName>
        <fullName evidence="1">Uncharacterized protein</fullName>
    </submittedName>
</protein>
<dbReference type="RefSeq" id="WP_217842865.1">
    <property type="nucleotide sequence ID" value="NZ_CP077076.1"/>
</dbReference>
<dbReference type="Proteomes" id="UP001046350">
    <property type="component" value="Chromosome"/>
</dbReference>
<organism evidence="1 2">
    <name type="scientific">Pseudomonas fakonensis</name>
    <dbReference type="NCBI Taxonomy" id="2842355"/>
    <lineage>
        <taxon>Bacteria</taxon>
        <taxon>Pseudomonadati</taxon>
        <taxon>Pseudomonadota</taxon>
        <taxon>Gammaproteobacteria</taxon>
        <taxon>Pseudomonadales</taxon>
        <taxon>Pseudomonadaceae</taxon>
        <taxon>Pseudomonas</taxon>
    </lineage>
</organism>
<reference evidence="1" key="1">
    <citation type="journal article" date="2021" name="Microorganisms">
        <title>The Ever-Expanding Pseudomonas Genus: Description of 43 New Species and Partition of the Pseudomonas putida Group.</title>
        <authorList>
            <person name="Girard L."/>
            <person name="Lood C."/>
            <person name="Hofte M."/>
            <person name="Vandamme P."/>
            <person name="Rokni-Zadeh H."/>
            <person name="van Noort V."/>
            <person name="Lavigne R."/>
            <person name="De Mot R."/>
        </authorList>
    </citation>
    <scope>NUCLEOTIDE SEQUENCE</scope>
    <source>
        <strain evidence="1">COW40</strain>
    </source>
</reference>
<gene>
    <name evidence="1" type="ORF">KSS94_10270</name>
</gene>
<evidence type="ECO:0000313" key="1">
    <source>
        <dbReference type="EMBL" id="QXH53465.1"/>
    </source>
</evidence>
<proteinExistence type="predicted"/>
<sequence>MLKIVPDPPPLCDTPQYLEDTLLEALEHAMCGLAVGQQSITFLPKSAATIMLLAVEATRQLVECAVAQVQLGQRRQIYTLH</sequence>
<keyword evidence="2" id="KW-1185">Reference proteome</keyword>
<name>A0ABX8NAX0_9PSED</name>